<dbReference type="PANTHER" id="PTHR46799:SF1">
    <property type="entry name" value="HOMEOBOX PROTEIN UNC-4 HOMOLOG"/>
    <property type="match status" value="1"/>
</dbReference>
<dbReference type="CDD" id="cd00086">
    <property type="entry name" value="homeodomain"/>
    <property type="match status" value="1"/>
</dbReference>
<dbReference type="PROSITE" id="PS00027">
    <property type="entry name" value="HOMEOBOX_1"/>
    <property type="match status" value="1"/>
</dbReference>
<accession>A0AB39ZLW5</accession>
<keyword evidence="3" id="KW-0221">Differentiation</keyword>
<keyword evidence="9 11" id="KW-0539">Nucleus</keyword>
<keyword evidence="4" id="KW-0524">Neurogenesis</keyword>
<comment type="subcellular location">
    <subcellularLocation>
        <location evidence="1 11 12">Nucleus</location>
    </subcellularLocation>
</comment>
<feature type="domain" description="Homeobox" evidence="14">
    <location>
        <begin position="192"/>
        <end position="252"/>
    </location>
</feature>
<dbReference type="GO" id="GO:0030154">
    <property type="term" value="P:cell differentiation"/>
    <property type="evidence" value="ECO:0007669"/>
    <property type="project" value="UniProtKB-KW"/>
</dbReference>
<sequence>MDQLIKQLQLAAASQAQVQTPHSHPHPHPHAASALQLYAAAAAVNLRVPGWSPFLSLPIDSQSPNPADSTGSASSSSSVYMLRQMALMQRANAAAAAAAIQQQRDRNRNWELGENQDQQTIKLEPLPSFKNQDNPMREHESSRGYPHNIREDSSLEDNDSEESTFIKDIHHGSRSEEEPKPNLEQDEDAESSKRRRCRTNFNSWQLEELERAFLGSHYPDIFMREALAMRLDLKEGRIAVWFQNRRAKWRKKDHTKKGPGRPAHNAQPQSCSGAPIPLTELRARERAQRRKRMKKAIDRQARKLRLKGIDVDLARLRADYLAAHKDSWEEEEEQDQDLDLEDVGCYGEDDLPIDVVGEGQEDVTGDSQDNSFCSSRTYQKSTSSELDPDDMGVPIKLEKAPPTTTPKTLYSSPFSIESLLGS</sequence>
<keyword evidence="8" id="KW-0804">Transcription</keyword>
<proteinExistence type="inferred from homology"/>
<evidence type="ECO:0000256" key="9">
    <source>
        <dbReference type="ARBA" id="ARBA00023242"/>
    </source>
</evidence>
<dbReference type="CTD" id="32758"/>
<keyword evidence="2" id="KW-0217">Developmental protein</keyword>
<protein>
    <submittedName>
        <fullName evidence="16">Homeobox protein unc-4</fullName>
    </submittedName>
</protein>
<evidence type="ECO:0000256" key="1">
    <source>
        <dbReference type="ARBA" id="ARBA00004123"/>
    </source>
</evidence>
<evidence type="ECO:0000256" key="12">
    <source>
        <dbReference type="RuleBase" id="RU000682"/>
    </source>
</evidence>
<feature type="compositionally biased region" description="Basic and acidic residues" evidence="13">
    <location>
        <begin position="164"/>
        <end position="183"/>
    </location>
</feature>
<dbReference type="InterPro" id="IPR001356">
    <property type="entry name" value="HD"/>
</dbReference>
<evidence type="ECO:0000256" key="3">
    <source>
        <dbReference type="ARBA" id="ARBA00022782"/>
    </source>
</evidence>
<dbReference type="SMART" id="SM00389">
    <property type="entry name" value="HOX"/>
    <property type="match status" value="1"/>
</dbReference>
<dbReference type="PROSITE" id="PS50071">
    <property type="entry name" value="HOMEOBOX_2"/>
    <property type="match status" value="1"/>
</dbReference>
<evidence type="ECO:0000256" key="2">
    <source>
        <dbReference type="ARBA" id="ARBA00022473"/>
    </source>
</evidence>
<evidence type="ECO:0000256" key="6">
    <source>
        <dbReference type="ARBA" id="ARBA00023125"/>
    </source>
</evidence>
<evidence type="ECO:0000256" key="4">
    <source>
        <dbReference type="ARBA" id="ARBA00022902"/>
    </source>
</evidence>
<keyword evidence="7 11" id="KW-0371">Homeobox</keyword>
<dbReference type="GeneID" id="108016527"/>
<keyword evidence="6 11" id="KW-0238">DNA-binding</keyword>
<dbReference type="GO" id="GO:0000981">
    <property type="term" value="F:DNA-binding transcription factor activity, RNA polymerase II-specific"/>
    <property type="evidence" value="ECO:0007669"/>
    <property type="project" value="InterPro"/>
</dbReference>
<evidence type="ECO:0000256" key="13">
    <source>
        <dbReference type="SAM" id="MobiDB-lite"/>
    </source>
</evidence>
<evidence type="ECO:0000313" key="16">
    <source>
        <dbReference type="RefSeq" id="XP_016938689.2"/>
    </source>
</evidence>
<evidence type="ECO:0000256" key="11">
    <source>
        <dbReference type="PROSITE-ProRule" id="PRU00108"/>
    </source>
</evidence>
<feature type="compositionally biased region" description="Basic residues" evidence="13">
    <location>
        <begin position="249"/>
        <end position="259"/>
    </location>
</feature>
<feature type="compositionally biased region" description="Basic and acidic residues" evidence="13">
    <location>
        <begin position="135"/>
        <end position="153"/>
    </location>
</feature>
<evidence type="ECO:0000256" key="7">
    <source>
        <dbReference type="ARBA" id="ARBA00023155"/>
    </source>
</evidence>
<evidence type="ECO:0000256" key="5">
    <source>
        <dbReference type="ARBA" id="ARBA00023015"/>
    </source>
</evidence>
<dbReference type="GO" id="GO:1990837">
    <property type="term" value="F:sequence-specific double-stranded DNA binding"/>
    <property type="evidence" value="ECO:0007669"/>
    <property type="project" value="TreeGrafter"/>
</dbReference>
<dbReference type="GO" id="GO:0005634">
    <property type="term" value="C:nucleus"/>
    <property type="evidence" value="ECO:0007669"/>
    <property type="project" value="UniProtKB-SubCell"/>
</dbReference>
<comment type="similarity">
    <text evidence="10">Belongs to the paired homeobox family. Unc-4 subfamily.</text>
</comment>
<gene>
    <name evidence="16" type="primary">OdsH</name>
</gene>
<dbReference type="InterPro" id="IPR009057">
    <property type="entry name" value="Homeodomain-like_sf"/>
</dbReference>
<name>A0AB39ZLW5_DROSZ</name>
<dbReference type="SUPFAM" id="SSF46689">
    <property type="entry name" value="Homeodomain-like"/>
    <property type="match status" value="1"/>
</dbReference>
<reference evidence="16" key="1">
    <citation type="submission" date="2025-08" db="UniProtKB">
        <authorList>
            <consortium name="RefSeq"/>
        </authorList>
    </citation>
    <scope>IDENTIFICATION</scope>
</reference>
<feature type="compositionally biased region" description="Polar residues" evidence="13">
    <location>
        <begin position="365"/>
        <end position="385"/>
    </location>
</feature>
<dbReference type="AlphaFoldDB" id="A0AB39ZLW5"/>
<dbReference type="GO" id="GO:0007399">
    <property type="term" value="P:nervous system development"/>
    <property type="evidence" value="ECO:0007669"/>
    <property type="project" value="UniProtKB-KW"/>
</dbReference>
<dbReference type="PANTHER" id="PTHR46799">
    <property type="entry name" value="HOMEOBOX PROTEIN UNC-4 HOMOLOG"/>
    <property type="match status" value="1"/>
</dbReference>
<dbReference type="Proteomes" id="UP001652628">
    <property type="component" value="Chromosome X"/>
</dbReference>
<evidence type="ECO:0000313" key="15">
    <source>
        <dbReference type="Proteomes" id="UP001652628"/>
    </source>
</evidence>
<dbReference type="RefSeq" id="XP_016938689.2">
    <property type="nucleotide sequence ID" value="XM_017083200.4"/>
</dbReference>
<dbReference type="Gene3D" id="1.10.10.60">
    <property type="entry name" value="Homeodomain-like"/>
    <property type="match status" value="1"/>
</dbReference>
<keyword evidence="15" id="KW-1185">Reference proteome</keyword>
<feature type="region of interest" description="Disordered" evidence="13">
    <location>
        <begin position="352"/>
        <end position="411"/>
    </location>
</feature>
<dbReference type="InterPro" id="IPR017970">
    <property type="entry name" value="Homeobox_CS"/>
</dbReference>
<evidence type="ECO:0000259" key="14">
    <source>
        <dbReference type="PROSITE" id="PS50071"/>
    </source>
</evidence>
<organism evidence="15 16">
    <name type="scientific">Drosophila suzukii</name>
    <name type="common">Spotted-wing drosophila fruit fly</name>
    <dbReference type="NCBI Taxonomy" id="28584"/>
    <lineage>
        <taxon>Eukaryota</taxon>
        <taxon>Metazoa</taxon>
        <taxon>Ecdysozoa</taxon>
        <taxon>Arthropoda</taxon>
        <taxon>Hexapoda</taxon>
        <taxon>Insecta</taxon>
        <taxon>Pterygota</taxon>
        <taxon>Neoptera</taxon>
        <taxon>Endopterygota</taxon>
        <taxon>Diptera</taxon>
        <taxon>Brachycera</taxon>
        <taxon>Muscomorpha</taxon>
        <taxon>Ephydroidea</taxon>
        <taxon>Drosophilidae</taxon>
        <taxon>Drosophila</taxon>
        <taxon>Sophophora</taxon>
    </lineage>
</organism>
<feature type="region of interest" description="Disordered" evidence="13">
    <location>
        <begin position="249"/>
        <end position="277"/>
    </location>
</feature>
<dbReference type="Pfam" id="PF00046">
    <property type="entry name" value="Homeodomain"/>
    <property type="match status" value="1"/>
</dbReference>
<evidence type="ECO:0000256" key="10">
    <source>
        <dbReference type="ARBA" id="ARBA00038351"/>
    </source>
</evidence>
<feature type="region of interest" description="Disordered" evidence="13">
    <location>
        <begin position="108"/>
        <end position="196"/>
    </location>
</feature>
<evidence type="ECO:0000256" key="8">
    <source>
        <dbReference type="ARBA" id="ARBA00023163"/>
    </source>
</evidence>
<keyword evidence="5" id="KW-0805">Transcription regulation</keyword>
<feature type="DNA-binding region" description="Homeobox" evidence="11">
    <location>
        <begin position="194"/>
        <end position="253"/>
    </location>
</feature>